<feature type="compositionally biased region" description="Low complexity" evidence="1">
    <location>
        <begin position="59"/>
        <end position="80"/>
    </location>
</feature>
<dbReference type="EMBL" id="JH719571">
    <property type="protein sequence ID" value="EJF55522.1"/>
    <property type="molecule type" value="Genomic_DNA"/>
</dbReference>
<dbReference type="HOGENOM" id="CLU_469303_0_0_1"/>
<protein>
    <submittedName>
        <fullName evidence="2">Uncharacterized protein</fullName>
    </submittedName>
</protein>
<name>R7SKD7_DICSQ</name>
<evidence type="ECO:0000256" key="1">
    <source>
        <dbReference type="SAM" id="MobiDB-lite"/>
    </source>
</evidence>
<gene>
    <name evidence="2" type="ORF">DICSQDRAFT_184272</name>
</gene>
<feature type="compositionally biased region" description="Pro residues" evidence="1">
    <location>
        <begin position="388"/>
        <end position="398"/>
    </location>
</feature>
<dbReference type="RefSeq" id="XP_007371739.1">
    <property type="nucleotide sequence ID" value="XM_007371677.1"/>
</dbReference>
<evidence type="ECO:0000313" key="3">
    <source>
        <dbReference type="Proteomes" id="UP000053319"/>
    </source>
</evidence>
<dbReference type="AlphaFoldDB" id="R7SKD7"/>
<sequence length="581" mass="63439">MPLKERKQSSPCNPSLRTPACKGQASSNCSLTLCTPCCARQPEGVAVCRYQYHRKARLAHQSSSQSPATAPAPAPLASTSGDTHLGNSSPSKLVATTSSPASQPPSDSALYAKPLANTWSEKQALVAHVERAHDIARREEKAKKEVERQGMQEHMSRTVTFRIWTQEGEEPTSQRVFLSAFPDFVPARVPSLMEELPDGISRIAVFMPDDGSWMKLDILAGCTVQPLGEQREVLVRLITFNDLDCPGLPPFAAHASGQVAKRRRDPSANGEDDLSSKPKKGRTMEPRLMFPSQYPFRTVWDYVKNVDRRKRRDRSMTVAKALKLVNEATKVDCKESTLNDIKRWLRQGDVDVWERFLQLGLLEGGSFGDYKDAVKNRSPEQTSLPWNPIHPGPTPPSDVDPSPSSAHAPIVPSLQDFRELDIVSDTDPSEPGSLVMDITLDSEHAPSSPVPECATDEESNFQFAHSPSTALDNISAIEPSFLAHVPSLPMSDVSAYLHTLSLDVASSLLALRVAAAETTADQLFSNPVSVPSLAGNSEAGISIDISCSDDMRNFDASDFAFGFDFTSSMPDIFHNEGPVST</sequence>
<reference evidence="2 3" key="1">
    <citation type="journal article" date="2012" name="Science">
        <title>The Paleozoic origin of enzymatic lignin decomposition reconstructed from 31 fungal genomes.</title>
        <authorList>
            <person name="Floudas D."/>
            <person name="Binder M."/>
            <person name="Riley R."/>
            <person name="Barry K."/>
            <person name="Blanchette R.A."/>
            <person name="Henrissat B."/>
            <person name="Martinez A.T."/>
            <person name="Otillar R."/>
            <person name="Spatafora J.W."/>
            <person name="Yadav J.S."/>
            <person name="Aerts A."/>
            <person name="Benoit I."/>
            <person name="Boyd A."/>
            <person name="Carlson A."/>
            <person name="Copeland A."/>
            <person name="Coutinho P.M."/>
            <person name="de Vries R.P."/>
            <person name="Ferreira P."/>
            <person name="Findley K."/>
            <person name="Foster B."/>
            <person name="Gaskell J."/>
            <person name="Glotzer D."/>
            <person name="Gorecki P."/>
            <person name="Heitman J."/>
            <person name="Hesse C."/>
            <person name="Hori C."/>
            <person name="Igarashi K."/>
            <person name="Jurgens J.A."/>
            <person name="Kallen N."/>
            <person name="Kersten P."/>
            <person name="Kohler A."/>
            <person name="Kuees U."/>
            <person name="Kumar T.K.A."/>
            <person name="Kuo A."/>
            <person name="LaButti K."/>
            <person name="Larrondo L.F."/>
            <person name="Lindquist E."/>
            <person name="Ling A."/>
            <person name="Lombard V."/>
            <person name="Lucas S."/>
            <person name="Lundell T."/>
            <person name="Martin R."/>
            <person name="McLaughlin D.J."/>
            <person name="Morgenstern I."/>
            <person name="Morin E."/>
            <person name="Murat C."/>
            <person name="Nagy L.G."/>
            <person name="Nolan M."/>
            <person name="Ohm R.A."/>
            <person name="Patyshakuliyeva A."/>
            <person name="Rokas A."/>
            <person name="Ruiz-Duenas F.J."/>
            <person name="Sabat G."/>
            <person name="Salamov A."/>
            <person name="Samejima M."/>
            <person name="Schmutz J."/>
            <person name="Slot J.C."/>
            <person name="St John F."/>
            <person name="Stenlid J."/>
            <person name="Sun H."/>
            <person name="Sun S."/>
            <person name="Syed K."/>
            <person name="Tsang A."/>
            <person name="Wiebenga A."/>
            <person name="Young D."/>
            <person name="Pisabarro A."/>
            <person name="Eastwood D.C."/>
            <person name="Martin F."/>
            <person name="Cullen D."/>
            <person name="Grigoriev I.V."/>
            <person name="Hibbett D.S."/>
        </authorList>
    </citation>
    <scope>NUCLEOTIDE SEQUENCE [LARGE SCALE GENOMIC DNA]</scope>
    <source>
        <strain evidence="2 3">LYAD-421 SS1</strain>
    </source>
</reference>
<feature type="compositionally biased region" description="Polar residues" evidence="1">
    <location>
        <begin position="81"/>
        <end position="91"/>
    </location>
</feature>
<feature type="region of interest" description="Disordered" evidence="1">
    <location>
        <begin position="59"/>
        <end position="110"/>
    </location>
</feature>
<proteinExistence type="predicted"/>
<feature type="compositionally biased region" description="Low complexity" evidence="1">
    <location>
        <begin position="399"/>
        <end position="409"/>
    </location>
</feature>
<dbReference type="KEGG" id="dsq:DICSQDRAFT_184272"/>
<organism evidence="2 3">
    <name type="scientific">Dichomitus squalens (strain LYAD-421)</name>
    <name type="common">Western red white-rot fungus</name>
    <dbReference type="NCBI Taxonomy" id="732165"/>
    <lineage>
        <taxon>Eukaryota</taxon>
        <taxon>Fungi</taxon>
        <taxon>Dikarya</taxon>
        <taxon>Basidiomycota</taxon>
        <taxon>Agaricomycotina</taxon>
        <taxon>Agaricomycetes</taxon>
        <taxon>Polyporales</taxon>
        <taxon>Polyporaceae</taxon>
        <taxon>Dichomitus</taxon>
    </lineage>
</organism>
<feature type="compositionally biased region" description="Low complexity" evidence="1">
    <location>
        <begin position="95"/>
        <end position="109"/>
    </location>
</feature>
<feature type="region of interest" description="Disordered" evidence="1">
    <location>
        <begin position="372"/>
        <end position="409"/>
    </location>
</feature>
<dbReference type="Proteomes" id="UP000053319">
    <property type="component" value="Unassembled WGS sequence"/>
</dbReference>
<dbReference type="GeneID" id="18841489"/>
<feature type="region of interest" description="Disordered" evidence="1">
    <location>
        <begin position="255"/>
        <end position="287"/>
    </location>
</feature>
<accession>R7SKD7</accession>
<evidence type="ECO:0000313" key="2">
    <source>
        <dbReference type="EMBL" id="EJF55522.1"/>
    </source>
</evidence>
<feature type="region of interest" description="Disordered" evidence="1">
    <location>
        <begin position="1"/>
        <end position="25"/>
    </location>
</feature>